<dbReference type="InterPro" id="IPR001034">
    <property type="entry name" value="DeoR_HTH"/>
</dbReference>
<accession>A0A329MQT8</accession>
<keyword evidence="2" id="KW-0238">DNA-binding</keyword>
<dbReference type="PRINTS" id="PR00037">
    <property type="entry name" value="HTHLACR"/>
</dbReference>
<dbReference type="PROSITE" id="PS00894">
    <property type="entry name" value="HTH_DEOR_1"/>
    <property type="match status" value="1"/>
</dbReference>
<dbReference type="SUPFAM" id="SSF100950">
    <property type="entry name" value="NagB/RpiA/CoA transferase-like"/>
    <property type="match status" value="1"/>
</dbReference>
<dbReference type="AlphaFoldDB" id="A0A329MQT8"/>
<dbReference type="InterPro" id="IPR037171">
    <property type="entry name" value="NagB/RpiA_transferase-like"/>
</dbReference>
<dbReference type="PANTHER" id="PTHR30363:SF44">
    <property type="entry name" value="AGA OPERON TRANSCRIPTIONAL REPRESSOR-RELATED"/>
    <property type="match status" value="1"/>
</dbReference>
<evidence type="ECO:0000259" key="4">
    <source>
        <dbReference type="PROSITE" id="PS51000"/>
    </source>
</evidence>
<evidence type="ECO:0000313" key="5">
    <source>
        <dbReference type="EMBL" id="RAV21880.1"/>
    </source>
</evidence>
<evidence type="ECO:0000256" key="3">
    <source>
        <dbReference type="ARBA" id="ARBA00023163"/>
    </source>
</evidence>
<dbReference type="PROSITE" id="PS51000">
    <property type="entry name" value="HTH_DEOR_2"/>
    <property type="match status" value="1"/>
</dbReference>
<dbReference type="SUPFAM" id="SSF46785">
    <property type="entry name" value="Winged helix' DNA-binding domain"/>
    <property type="match status" value="1"/>
</dbReference>
<dbReference type="SMART" id="SM01134">
    <property type="entry name" value="DeoRC"/>
    <property type="match status" value="1"/>
</dbReference>
<gene>
    <name evidence="5" type="ORF">DQG23_07450</name>
</gene>
<dbReference type="InterPro" id="IPR018356">
    <property type="entry name" value="Tscrpt_reg_HTH_DeoR_CS"/>
</dbReference>
<dbReference type="SMART" id="SM00420">
    <property type="entry name" value="HTH_DEOR"/>
    <property type="match status" value="1"/>
</dbReference>
<dbReference type="OrthoDB" id="9797223at2"/>
<keyword evidence="3" id="KW-0804">Transcription</keyword>
<evidence type="ECO:0000256" key="2">
    <source>
        <dbReference type="ARBA" id="ARBA00023125"/>
    </source>
</evidence>
<evidence type="ECO:0000313" key="6">
    <source>
        <dbReference type="Proteomes" id="UP000250369"/>
    </source>
</evidence>
<dbReference type="Gene3D" id="3.40.50.1360">
    <property type="match status" value="1"/>
</dbReference>
<reference evidence="5 6" key="1">
    <citation type="journal article" date="2009" name="Int. J. Syst. Evol. Microbiol.">
        <title>Paenibacillus contaminans sp. nov., isolated from a contaminated laboratory plate.</title>
        <authorList>
            <person name="Chou J.H."/>
            <person name="Lee J.H."/>
            <person name="Lin M.C."/>
            <person name="Chang P.S."/>
            <person name="Arun A.B."/>
            <person name="Young C.C."/>
            <person name="Chen W.M."/>
        </authorList>
    </citation>
    <scope>NUCLEOTIDE SEQUENCE [LARGE SCALE GENOMIC DNA]</scope>
    <source>
        <strain evidence="5 6">CKOBP-6</strain>
    </source>
</reference>
<name>A0A329MQT8_9BACL</name>
<protein>
    <submittedName>
        <fullName evidence="5">DeoR family transcriptional regulator</fullName>
    </submittedName>
</protein>
<comment type="caution">
    <text evidence="5">The sequence shown here is derived from an EMBL/GenBank/DDBJ whole genome shotgun (WGS) entry which is preliminary data.</text>
</comment>
<dbReference type="GO" id="GO:0003700">
    <property type="term" value="F:DNA-binding transcription factor activity"/>
    <property type="evidence" value="ECO:0007669"/>
    <property type="project" value="InterPro"/>
</dbReference>
<dbReference type="InterPro" id="IPR036388">
    <property type="entry name" value="WH-like_DNA-bd_sf"/>
</dbReference>
<dbReference type="GO" id="GO:0003677">
    <property type="term" value="F:DNA binding"/>
    <property type="evidence" value="ECO:0007669"/>
    <property type="project" value="UniProtKB-KW"/>
</dbReference>
<proteinExistence type="predicted"/>
<keyword evidence="1" id="KW-0805">Transcription regulation</keyword>
<feature type="domain" description="HTH deoR-type" evidence="4">
    <location>
        <begin position="9"/>
        <end position="64"/>
    </location>
</feature>
<dbReference type="InterPro" id="IPR036390">
    <property type="entry name" value="WH_DNA-bd_sf"/>
</dbReference>
<organism evidence="5 6">
    <name type="scientific">Paenibacillus contaminans</name>
    <dbReference type="NCBI Taxonomy" id="450362"/>
    <lineage>
        <taxon>Bacteria</taxon>
        <taxon>Bacillati</taxon>
        <taxon>Bacillota</taxon>
        <taxon>Bacilli</taxon>
        <taxon>Bacillales</taxon>
        <taxon>Paenibacillaceae</taxon>
        <taxon>Paenibacillus</taxon>
    </lineage>
</organism>
<dbReference type="EMBL" id="QMFB01000003">
    <property type="protein sequence ID" value="RAV21880.1"/>
    <property type="molecule type" value="Genomic_DNA"/>
</dbReference>
<keyword evidence="6" id="KW-1185">Reference proteome</keyword>
<dbReference type="PANTHER" id="PTHR30363">
    <property type="entry name" value="HTH-TYPE TRANSCRIPTIONAL REGULATOR SRLR-RELATED"/>
    <property type="match status" value="1"/>
</dbReference>
<dbReference type="Pfam" id="PF00455">
    <property type="entry name" value="DeoRC"/>
    <property type="match status" value="1"/>
</dbReference>
<dbReference type="InterPro" id="IPR014036">
    <property type="entry name" value="DeoR-like_C"/>
</dbReference>
<sequence length="262" mass="28654">MQETASSKGEQRRQGIMLRLKQNGRITITEIIELFDCSEATARRDLDILEKNGSVIRTIGGALLEGFLAVKEVSFTEKQQKLWVQKEAIARKADELIEEGDIIGLSGGTTTFLIARELKKREGITVVTNAVNIAMELADNDALQVVVIGGVMRGKSYELCGPLAEKTIEHLNIGKMFLGIDGLTLEQGPTTYSELEAQTARTLLSHSQQTIAVFDHTKLDRASLFSIAPLDALYGCITDDGADPAFLRKLAERGVQVYSANV</sequence>
<evidence type="ECO:0000256" key="1">
    <source>
        <dbReference type="ARBA" id="ARBA00023015"/>
    </source>
</evidence>
<dbReference type="Proteomes" id="UP000250369">
    <property type="component" value="Unassembled WGS sequence"/>
</dbReference>
<dbReference type="Pfam" id="PF08220">
    <property type="entry name" value="HTH_DeoR"/>
    <property type="match status" value="1"/>
</dbReference>
<dbReference type="Gene3D" id="1.10.10.10">
    <property type="entry name" value="Winged helix-like DNA-binding domain superfamily/Winged helix DNA-binding domain"/>
    <property type="match status" value="1"/>
</dbReference>
<dbReference type="InterPro" id="IPR050313">
    <property type="entry name" value="Carb_Metab_HTH_regulators"/>
</dbReference>